<name>A0A1H5UPN4_9FLAO</name>
<dbReference type="AlphaFoldDB" id="A0A1H5UPN4"/>
<keyword evidence="1" id="KW-0472">Membrane</keyword>
<evidence type="ECO:0000313" key="4">
    <source>
        <dbReference type="Proteomes" id="UP000236738"/>
    </source>
</evidence>
<evidence type="ECO:0000256" key="1">
    <source>
        <dbReference type="SAM" id="Phobius"/>
    </source>
</evidence>
<dbReference type="InterPro" id="IPR012867">
    <property type="entry name" value="DUF1648"/>
</dbReference>
<dbReference type="Pfam" id="PF07853">
    <property type="entry name" value="DUF1648"/>
    <property type="match status" value="1"/>
</dbReference>
<dbReference type="EMBL" id="FNUS01000001">
    <property type="protein sequence ID" value="SEF76986.1"/>
    <property type="molecule type" value="Genomic_DNA"/>
</dbReference>
<evidence type="ECO:0000313" key="3">
    <source>
        <dbReference type="EMBL" id="SEF76986.1"/>
    </source>
</evidence>
<dbReference type="Proteomes" id="UP000236738">
    <property type="component" value="Unassembled WGS sequence"/>
</dbReference>
<gene>
    <name evidence="3" type="ORF">SAMN05421847_0867</name>
</gene>
<dbReference type="OrthoDB" id="9808690at2"/>
<sequence length="156" mass="17674">MKNLGYFFHSVAFLILVGITAFIILNFNSLPDIIPTHFNLSGKPDSFSNKNFIFFLMPIGFMIFLTLFFTSKNPESPFLNLPKDIKENKLATFLVLSVINCVFSLIFADLFYESYLVAMSKRTELSGNILYLLGALLLIIILINIFSKKIGKLNIS</sequence>
<feature type="transmembrane region" description="Helical" evidence="1">
    <location>
        <begin position="7"/>
        <end position="27"/>
    </location>
</feature>
<keyword evidence="1" id="KW-0812">Transmembrane</keyword>
<feature type="transmembrane region" description="Helical" evidence="1">
    <location>
        <begin position="90"/>
        <end position="108"/>
    </location>
</feature>
<feature type="domain" description="DUF1648" evidence="2">
    <location>
        <begin position="14"/>
        <end position="59"/>
    </location>
</feature>
<accession>A0A1H5UPN4</accession>
<protein>
    <recommendedName>
        <fullName evidence="2">DUF1648 domain-containing protein</fullName>
    </recommendedName>
</protein>
<dbReference type="RefSeq" id="WP_103912846.1">
    <property type="nucleotide sequence ID" value="NZ_FNUS01000001.1"/>
</dbReference>
<feature type="transmembrane region" description="Helical" evidence="1">
    <location>
        <begin position="128"/>
        <end position="146"/>
    </location>
</feature>
<evidence type="ECO:0000259" key="2">
    <source>
        <dbReference type="Pfam" id="PF07853"/>
    </source>
</evidence>
<organism evidence="3 4">
    <name type="scientific">Halpernia humi</name>
    <dbReference type="NCBI Taxonomy" id="493375"/>
    <lineage>
        <taxon>Bacteria</taxon>
        <taxon>Pseudomonadati</taxon>
        <taxon>Bacteroidota</taxon>
        <taxon>Flavobacteriia</taxon>
        <taxon>Flavobacteriales</taxon>
        <taxon>Weeksellaceae</taxon>
        <taxon>Chryseobacterium group</taxon>
        <taxon>Halpernia</taxon>
    </lineage>
</organism>
<feature type="transmembrane region" description="Helical" evidence="1">
    <location>
        <begin position="52"/>
        <end position="69"/>
    </location>
</feature>
<proteinExistence type="predicted"/>
<reference evidence="4" key="1">
    <citation type="submission" date="2016-10" db="EMBL/GenBank/DDBJ databases">
        <authorList>
            <person name="Varghese N."/>
            <person name="Submissions S."/>
        </authorList>
    </citation>
    <scope>NUCLEOTIDE SEQUENCE [LARGE SCALE GENOMIC DNA]</scope>
    <source>
        <strain evidence="4">DSM 21580</strain>
    </source>
</reference>
<keyword evidence="1" id="KW-1133">Transmembrane helix</keyword>
<keyword evidence="4" id="KW-1185">Reference proteome</keyword>